<sequence length="151" mass="15359">MNLSTALRVVRASAVYDLVVTGAFALPWTVGLAFQTVGWTHGALGLSGALPSTDTVFTALFANLMGSVVVVWSVVRLLRPSLALGAADTCARFLFSLGMGAALVAGGSTVLVGLLVAEVAWGAVQGAVVFSALRSGDGAVADVLGSRHEDR</sequence>
<evidence type="ECO:0000256" key="1">
    <source>
        <dbReference type="SAM" id="Phobius"/>
    </source>
</evidence>
<feature type="transmembrane region" description="Helical" evidence="1">
    <location>
        <begin position="55"/>
        <end position="78"/>
    </location>
</feature>
<dbReference type="RefSeq" id="WP_225942437.1">
    <property type="nucleotide sequence ID" value="NZ_BMXJ01000003.1"/>
</dbReference>
<keyword evidence="1" id="KW-0812">Transmembrane</keyword>
<dbReference type="Proteomes" id="UP000598217">
    <property type="component" value="Unassembled WGS sequence"/>
</dbReference>
<keyword evidence="3" id="KW-1185">Reference proteome</keyword>
<keyword evidence="1" id="KW-1133">Transmembrane helix</keyword>
<proteinExistence type="predicted"/>
<organism evidence="2 3">
    <name type="scientific">Nocardiopsis terrae</name>
    <dbReference type="NCBI Taxonomy" id="372655"/>
    <lineage>
        <taxon>Bacteria</taxon>
        <taxon>Bacillati</taxon>
        <taxon>Actinomycetota</taxon>
        <taxon>Actinomycetes</taxon>
        <taxon>Streptosporangiales</taxon>
        <taxon>Nocardiopsidaceae</taxon>
        <taxon>Nocardiopsis</taxon>
    </lineage>
</organism>
<evidence type="ECO:0000313" key="3">
    <source>
        <dbReference type="Proteomes" id="UP000598217"/>
    </source>
</evidence>
<gene>
    <name evidence="2" type="ORF">H4W79_002712</name>
</gene>
<reference evidence="2 3" key="1">
    <citation type="submission" date="2020-10" db="EMBL/GenBank/DDBJ databases">
        <title>Sequencing the genomes of 1000 actinobacteria strains.</title>
        <authorList>
            <person name="Klenk H.-P."/>
        </authorList>
    </citation>
    <scope>NUCLEOTIDE SEQUENCE [LARGE SCALE GENOMIC DNA]</scope>
    <source>
        <strain evidence="2 3">DSM 45157</strain>
    </source>
</reference>
<comment type="caution">
    <text evidence="2">The sequence shown here is derived from an EMBL/GenBank/DDBJ whole genome shotgun (WGS) entry which is preliminary data.</text>
</comment>
<name>A0ABR9HHK3_9ACTN</name>
<feature type="transmembrane region" description="Helical" evidence="1">
    <location>
        <begin position="12"/>
        <end position="35"/>
    </location>
</feature>
<dbReference type="EMBL" id="JADBDY010000001">
    <property type="protein sequence ID" value="MBE1458498.1"/>
    <property type="molecule type" value="Genomic_DNA"/>
</dbReference>
<keyword evidence="1" id="KW-0472">Membrane</keyword>
<feature type="transmembrane region" description="Helical" evidence="1">
    <location>
        <begin position="90"/>
        <end position="116"/>
    </location>
</feature>
<protein>
    <submittedName>
        <fullName evidence="2">Uncharacterized protein</fullName>
    </submittedName>
</protein>
<accession>A0ABR9HHK3</accession>
<evidence type="ECO:0000313" key="2">
    <source>
        <dbReference type="EMBL" id="MBE1458498.1"/>
    </source>
</evidence>